<evidence type="ECO:0000256" key="11">
    <source>
        <dbReference type="NCBIfam" id="TIGR02224"/>
    </source>
</evidence>
<gene>
    <name evidence="10" type="primary">xerC</name>
    <name evidence="14" type="ORF">SAMN05421880_11346</name>
</gene>
<evidence type="ECO:0000256" key="7">
    <source>
        <dbReference type="ARBA" id="ARBA00023125"/>
    </source>
</evidence>
<dbReference type="NCBIfam" id="TIGR02224">
    <property type="entry name" value="recomb_XerC"/>
    <property type="match status" value="1"/>
</dbReference>
<dbReference type="SUPFAM" id="SSF56349">
    <property type="entry name" value="DNA breaking-rejoining enzymes"/>
    <property type="match status" value="1"/>
</dbReference>
<dbReference type="Gene3D" id="1.10.443.10">
    <property type="entry name" value="Intergrase catalytic core"/>
    <property type="match status" value="1"/>
</dbReference>
<feature type="active site" evidence="10">
    <location>
        <position position="246"/>
    </location>
</feature>
<feature type="domain" description="Tyr recombinase" evidence="12">
    <location>
        <begin position="111"/>
        <end position="291"/>
    </location>
</feature>
<keyword evidence="4 10" id="KW-0132">Cell division</keyword>
<dbReference type="GO" id="GO:0051301">
    <property type="term" value="P:cell division"/>
    <property type="evidence" value="ECO:0007669"/>
    <property type="project" value="UniProtKB-UniRule"/>
</dbReference>
<evidence type="ECO:0000256" key="4">
    <source>
        <dbReference type="ARBA" id="ARBA00022618"/>
    </source>
</evidence>
<evidence type="ECO:0000256" key="9">
    <source>
        <dbReference type="ARBA" id="ARBA00023306"/>
    </source>
</evidence>
<evidence type="ECO:0000256" key="10">
    <source>
        <dbReference type="HAMAP-Rule" id="MF_01808"/>
    </source>
</evidence>
<feature type="active site" evidence="10">
    <location>
        <position position="243"/>
    </location>
</feature>
<protein>
    <recommendedName>
        <fullName evidence="10 11">Tyrosine recombinase XerC</fullName>
    </recommendedName>
</protein>
<keyword evidence="5 10" id="KW-0159">Chromosome partition</keyword>
<accession>A0A1I4Q0Q5</accession>
<dbReference type="InterPro" id="IPR044068">
    <property type="entry name" value="CB"/>
</dbReference>
<keyword evidence="3 10" id="KW-0963">Cytoplasm</keyword>
<dbReference type="PROSITE" id="PS51900">
    <property type="entry name" value="CB"/>
    <property type="match status" value="1"/>
</dbReference>
<dbReference type="AlphaFoldDB" id="A0A1I4Q0Q5"/>
<evidence type="ECO:0000259" key="12">
    <source>
        <dbReference type="PROSITE" id="PS51898"/>
    </source>
</evidence>
<evidence type="ECO:0000256" key="8">
    <source>
        <dbReference type="ARBA" id="ARBA00023172"/>
    </source>
</evidence>
<dbReference type="InterPro" id="IPR013762">
    <property type="entry name" value="Integrase-like_cat_sf"/>
</dbReference>
<evidence type="ECO:0000256" key="1">
    <source>
        <dbReference type="ARBA" id="ARBA00004496"/>
    </source>
</evidence>
<dbReference type="HAMAP" id="MF_01808">
    <property type="entry name" value="Recomb_XerC_XerD"/>
    <property type="match status" value="1"/>
</dbReference>
<evidence type="ECO:0000256" key="6">
    <source>
        <dbReference type="ARBA" id="ARBA00022908"/>
    </source>
</evidence>
<keyword evidence="9 10" id="KW-0131">Cell cycle</keyword>
<keyword evidence="7 10" id="KW-0238">DNA-binding</keyword>
<sequence>MPPPNPDDPAALVGAFLAHLTQERGFSPLTEKSYARDLAALLHHSAGKPLRALHMHDIRHFVFKLHASGLSGRSLARMLSAWRSFYRYLIRQHGYSDNPCLGVRVPKSPGNLPHALSPEETAKLMAFDPDDLLEVRDRAMFELFYSSGLRLAELTGLTPKDIDFADGTVRVHGKGSKTRIVPVGRFALQALQAWLALRQGMTAQEENALFLSRQGKPISPRAVQYRLQARAARQQLDNPVFPHALRHSFASHLLQSSGDLRAVQEMLGHANISTTQVYTHLDFQHLAKIYDSAHPRAKRKNKPVR</sequence>
<evidence type="ECO:0000256" key="5">
    <source>
        <dbReference type="ARBA" id="ARBA00022829"/>
    </source>
</evidence>
<comment type="subcellular location">
    <subcellularLocation>
        <location evidence="1 10">Cytoplasm</location>
    </subcellularLocation>
</comment>
<dbReference type="PROSITE" id="PS51898">
    <property type="entry name" value="TYR_RECOMBINASE"/>
    <property type="match status" value="1"/>
</dbReference>
<dbReference type="PANTHER" id="PTHR30349">
    <property type="entry name" value="PHAGE INTEGRASE-RELATED"/>
    <property type="match status" value="1"/>
</dbReference>
<comment type="subunit">
    <text evidence="10">Forms a cyclic heterotetrameric complex composed of two molecules of XerC and two molecules of XerD.</text>
</comment>
<dbReference type="PANTHER" id="PTHR30349:SF81">
    <property type="entry name" value="TYROSINE RECOMBINASE XERC"/>
    <property type="match status" value="1"/>
</dbReference>
<keyword evidence="6 10" id="KW-0229">DNA integration</keyword>
<dbReference type="CDD" id="cd00798">
    <property type="entry name" value="INT_XerDC_C"/>
    <property type="match status" value="1"/>
</dbReference>
<feature type="active site" evidence="10">
    <location>
        <position position="150"/>
    </location>
</feature>
<proteinExistence type="inferred from homology"/>
<dbReference type="Gene3D" id="1.10.150.130">
    <property type="match status" value="1"/>
</dbReference>
<keyword evidence="8 10" id="KW-0233">DNA recombination</keyword>
<dbReference type="GO" id="GO:0006313">
    <property type="term" value="P:DNA transposition"/>
    <property type="evidence" value="ECO:0007669"/>
    <property type="project" value="UniProtKB-UniRule"/>
</dbReference>
<dbReference type="EMBL" id="FOUF01000013">
    <property type="protein sequence ID" value="SFM33250.1"/>
    <property type="molecule type" value="Genomic_DNA"/>
</dbReference>
<feature type="active site" description="O-(3'-phospho-DNA)-tyrosine intermediate" evidence="10">
    <location>
        <position position="278"/>
    </location>
</feature>
<name>A0A1I4Q0Q5_9PROT</name>
<dbReference type="InterPro" id="IPR004107">
    <property type="entry name" value="Integrase_SAM-like_N"/>
</dbReference>
<dbReference type="GO" id="GO:0005737">
    <property type="term" value="C:cytoplasm"/>
    <property type="evidence" value="ECO:0007669"/>
    <property type="project" value="UniProtKB-SubCell"/>
</dbReference>
<dbReference type="NCBIfam" id="NF001399">
    <property type="entry name" value="PRK00283.1"/>
    <property type="match status" value="1"/>
</dbReference>
<feature type="domain" description="Core-binding (CB)" evidence="13">
    <location>
        <begin position="7"/>
        <end position="90"/>
    </location>
</feature>
<organism evidence="14 15">
    <name type="scientific">Nitrosomonas nitrosa</name>
    <dbReference type="NCBI Taxonomy" id="52442"/>
    <lineage>
        <taxon>Bacteria</taxon>
        <taxon>Pseudomonadati</taxon>
        <taxon>Pseudomonadota</taxon>
        <taxon>Betaproteobacteria</taxon>
        <taxon>Nitrosomonadales</taxon>
        <taxon>Nitrosomonadaceae</taxon>
        <taxon>Nitrosomonas</taxon>
    </lineage>
</organism>
<dbReference type="GO" id="GO:0003677">
    <property type="term" value="F:DNA binding"/>
    <property type="evidence" value="ECO:0007669"/>
    <property type="project" value="UniProtKB-UniRule"/>
</dbReference>
<evidence type="ECO:0000256" key="3">
    <source>
        <dbReference type="ARBA" id="ARBA00022490"/>
    </source>
</evidence>
<dbReference type="InterPro" id="IPR002104">
    <property type="entry name" value="Integrase_catalytic"/>
</dbReference>
<comment type="function">
    <text evidence="10">Site-specific tyrosine recombinase, which acts by catalyzing the cutting and rejoining of the recombining DNA molecules. The XerC-XerD complex is essential to convert dimers of the bacterial chromosome into monomers to permit their segregation at cell division. It also contributes to the segregational stability of plasmids.</text>
</comment>
<dbReference type="GO" id="GO:0007059">
    <property type="term" value="P:chromosome segregation"/>
    <property type="evidence" value="ECO:0007669"/>
    <property type="project" value="UniProtKB-UniRule"/>
</dbReference>
<feature type="active site" evidence="10">
    <location>
        <position position="269"/>
    </location>
</feature>
<keyword evidence="15" id="KW-1185">Reference proteome</keyword>
<dbReference type="Proteomes" id="UP000199561">
    <property type="component" value="Unassembled WGS sequence"/>
</dbReference>
<evidence type="ECO:0000256" key="2">
    <source>
        <dbReference type="ARBA" id="ARBA00006657"/>
    </source>
</evidence>
<dbReference type="RefSeq" id="WP_090668611.1">
    <property type="nucleotide sequence ID" value="NZ_FOUF01000013.1"/>
</dbReference>
<dbReference type="Pfam" id="PF00589">
    <property type="entry name" value="Phage_integrase"/>
    <property type="match status" value="1"/>
</dbReference>
<feature type="active site" evidence="10">
    <location>
        <position position="174"/>
    </location>
</feature>
<dbReference type="InterPro" id="IPR011931">
    <property type="entry name" value="Recomb_XerC"/>
</dbReference>
<evidence type="ECO:0000313" key="14">
    <source>
        <dbReference type="EMBL" id="SFM33250.1"/>
    </source>
</evidence>
<dbReference type="InterPro" id="IPR010998">
    <property type="entry name" value="Integrase_recombinase_N"/>
</dbReference>
<dbReference type="GO" id="GO:0009037">
    <property type="term" value="F:tyrosine-based site-specific recombinase activity"/>
    <property type="evidence" value="ECO:0007669"/>
    <property type="project" value="UniProtKB-UniRule"/>
</dbReference>
<dbReference type="Pfam" id="PF02899">
    <property type="entry name" value="Phage_int_SAM_1"/>
    <property type="match status" value="1"/>
</dbReference>
<evidence type="ECO:0000259" key="13">
    <source>
        <dbReference type="PROSITE" id="PS51900"/>
    </source>
</evidence>
<dbReference type="InterPro" id="IPR023009">
    <property type="entry name" value="Tyrosine_recombinase_XerC/XerD"/>
</dbReference>
<comment type="similarity">
    <text evidence="2 10">Belongs to the 'phage' integrase family. XerC subfamily.</text>
</comment>
<dbReference type="InterPro" id="IPR011010">
    <property type="entry name" value="DNA_brk_join_enz"/>
</dbReference>
<dbReference type="InterPro" id="IPR050090">
    <property type="entry name" value="Tyrosine_recombinase_XerCD"/>
</dbReference>
<evidence type="ECO:0000313" key="15">
    <source>
        <dbReference type="Proteomes" id="UP000199561"/>
    </source>
</evidence>
<reference evidence="14 15" key="1">
    <citation type="submission" date="2016-10" db="EMBL/GenBank/DDBJ databases">
        <authorList>
            <person name="de Groot N.N."/>
        </authorList>
    </citation>
    <scope>NUCLEOTIDE SEQUENCE [LARGE SCALE GENOMIC DNA]</scope>
    <source>
        <strain evidence="14 15">Nm146</strain>
    </source>
</reference>
<dbReference type="STRING" id="52442.SAMN05421880_11346"/>